<comment type="caution">
    <text evidence="9">The sequence shown here is derived from an EMBL/GenBank/DDBJ whole genome shotgun (WGS) entry which is preliminary data.</text>
</comment>
<dbReference type="GO" id="GO:0000155">
    <property type="term" value="F:phosphorelay sensor kinase activity"/>
    <property type="evidence" value="ECO:0007669"/>
    <property type="project" value="InterPro"/>
</dbReference>
<dbReference type="PANTHER" id="PTHR45339">
    <property type="entry name" value="HYBRID SIGNAL TRANSDUCTION HISTIDINE KINASE J"/>
    <property type="match status" value="1"/>
</dbReference>
<evidence type="ECO:0000256" key="5">
    <source>
        <dbReference type="PROSITE-ProRule" id="PRU00169"/>
    </source>
</evidence>
<dbReference type="InterPro" id="IPR001789">
    <property type="entry name" value="Sig_transdc_resp-reg_receiver"/>
</dbReference>
<dbReference type="SUPFAM" id="SSF47384">
    <property type="entry name" value="Homodimeric domain of signal transducing histidine kinase"/>
    <property type="match status" value="1"/>
</dbReference>
<evidence type="ECO:0000256" key="6">
    <source>
        <dbReference type="SAM" id="Phobius"/>
    </source>
</evidence>
<evidence type="ECO:0000256" key="2">
    <source>
        <dbReference type="ARBA" id="ARBA00012438"/>
    </source>
</evidence>
<dbReference type="Pfam" id="PF00072">
    <property type="entry name" value="Response_reg"/>
    <property type="match status" value="1"/>
</dbReference>
<feature type="transmembrane region" description="Helical" evidence="6">
    <location>
        <begin position="113"/>
        <end position="130"/>
    </location>
</feature>
<dbReference type="PRINTS" id="PR00344">
    <property type="entry name" value="BCTRLSENSOR"/>
</dbReference>
<dbReference type="PROSITE" id="PS50109">
    <property type="entry name" value="HIS_KIN"/>
    <property type="match status" value="1"/>
</dbReference>
<dbReference type="Pfam" id="PF02518">
    <property type="entry name" value="HATPase_c"/>
    <property type="match status" value="1"/>
</dbReference>
<dbReference type="SMART" id="SM00448">
    <property type="entry name" value="REC"/>
    <property type="match status" value="1"/>
</dbReference>
<reference evidence="9" key="1">
    <citation type="submission" date="2021-04" db="EMBL/GenBank/DDBJ databases">
        <title>The genome sequence of Ideonella sp. 4Y11.</title>
        <authorList>
            <person name="Liu Y."/>
        </authorList>
    </citation>
    <scope>NUCLEOTIDE SEQUENCE</scope>
    <source>
        <strain evidence="9">4Y11</strain>
    </source>
</reference>
<feature type="transmembrane region" description="Helical" evidence="6">
    <location>
        <begin position="136"/>
        <end position="155"/>
    </location>
</feature>
<evidence type="ECO:0000256" key="4">
    <source>
        <dbReference type="ARBA" id="ARBA00023012"/>
    </source>
</evidence>
<dbReference type="CDD" id="cd17546">
    <property type="entry name" value="REC_hyHK_CKI1_RcsC-like"/>
    <property type="match status" value="1"/>
</dbReference>
<dbReference type="PANTHER" id="PTHR45339:SF1">
    <property type="entry name" value="HYBRID SIGNAL TRANSDUCTION HISTIDINE KINASE J"/>
    <property type="match status" value="1"/>
</dbReference>
<dbReference type="EC" id="2.7.13.3" evidence="2"/>
<dbReference type="Gene3D" id="1.10.287.130">
    <property type="match status" value="1"/>
</dbReference>
<keyword evidence="6" id="KW-0812">Transmembrane</keyword>
<dbReference type="SUPFAM" id="SSF55874">
    <property type="entry name" value="ATPase domain of HSP90 chaperone/DNA topoisomerase II/histidine kinase"/>
    <property type="match status" value="1"/>
</dbReference>
<dbReference type="InterPro" id="IPR005467">
    <property type="entry name" value="His_kinase_dom"/>
</dbReference>
<dbReference type="InterPro" id="IPR003594">
    <property type="entry name" value="HATPase_dom"/>
</dbReference>
<dbReference type="InterPro" id="IPR004358">
    <property type="entry name" value="Sig_transdc_His_kin-like_C"/>
</dbReference>
<gene>
    <name evidence="9" type="ORF">KAK06_06605</name>
</gene>
<dbReference type="EMBL" id="JAGQDE010000004">
    <property type="protein sequence ID" value="MBQ0958627.1"/>
    <property type="molecule type" value="Genomic_DNA"/>
</dbReference>
<evidence type="ECO:0000259" key="8">
    <source>
        <dbReference type="PROSITE" id="PS50110"/>
    </source>
</evidence>
<evidence type="ECO:0000313" key="9">
    <source>
        <dbReference type="EMBL" id="MBQ0958627.1"/>
    </source>
</evidence>
<feature type="transmembrane region" description="Helical" evidence="6">
    <location>
        <begin position="86"/>
        <end position="106"/>
    </location>
</feature>
<dbReference type="CDD" id="cd00082">
    <property type="entry name" value="HisKA"/>
    <property type="match status" value="1"/>
</dbReference>
<dbReference type="Gene3D" id="3.40.50.2300">
    <property type="match status" value="1"/>
</dbReference>
<evidence type="ECO:0000259" key="7">
    <source>
        <dbReference type="PROSITE" id="PS50109"/>
    </source>
</evidence>
<name>A0A940YKC7_9BURK</name>
<evidence type="ECO:0000313" key="10">
    <source>
        <dbReference type="Proteomes" id="UP000678374"/>
    </source>
</evidence>
<accession>A0A940YKC7</accession>
<comment type="catalytic activity">
    <reaction evidence="1">
        <text>ATP + protein L-histidine = ADP + protein N-phospho-L-histidine.</text>
        <dbReference type="EC" id="2.7.13.3"/>
    </reaction>
</comment>
<evidence type="ECO:0000256" key="1">
    <source>
        <dbReference type="ARBA" id="ARBA00000085"/>
    </source>
</evidence>
<evidence type="ECO:0000256" key="3">
    <source>
        <dbReference type="ARBA" id="ARBA00022553"/>
    </source>
</evidence>
<dbReference type="SUPFAM" id="SSF52172">
    <property type="entry name" value="CheY-like"/>
    <property type="match status" value="1"/>
</dbReference>
<feature type="modified residue" description="4-aspartylphosphate" evidence="5">
    <location>
        <position position="486"/>
    </location>
</feature>
<feature type="domain" description="Response regulatory" evidence="8">
    <location>
        <begin position="437"/>
        <end position="556"/>
    </location>
</feature>
<dbReference type="Gene3D" id="3.30.565.10">
    <property type="entry name" value="Histidine kinase-like ATPase, C-terminal domain"/>
    <property type="match status" value="1"/>
</dbReference>
<proteinExistence type="predicted"/>
<dbReference type="InterPro" id="IPR003661">
    <property type="entry name" value="HisK_dim/P_dom"/>
</dbReference>
<keyword evidence="4" id="KW-0902">Two-component regulatory system</keyword>
<feature type="domain" description="Histidine kinase" evidence="7">
    <location>
        <begin position="198"/>
        <end position="415"/>
    </location>
</feature>
<keyword evidence="6" id="KW-0472">Membrane</keyword>
<dbReference type="SMART" id="SM00388">
    <property type="entry name" value="HisKA"/>
    <property type="match status" value="1"/>
</dbReference>
<dbReference type="AlphaFoldDB" id="A0A940YKC7"/>
<dbReference type="InterPro" id="IPR036097">
    <property type="entry name" value="HisK_dim/P_sf"/>
</dbReference>
<dbReference type="RefSeq" id="WP_210801141.1">
    <property type="nucleotide sequence ID" value="NZ_JAGQDE010000004.1"/>
</dbReference>
<dbReference type="Pfam" id="PF00512">
    <property type="entry name" value="HisKA"/>
    <property type="match status" value="1"/>
</dbReference>
<organism evidence="9 10">
    <name type="scientific">Ideonella aquatica</name>
    <dbReference type="NCBI Taxonomy" id="2824119"/>
    <lineage>
        <taxon>Bacteria</taxon>
        <taxon>Pseudomonadati</taxon>
        <taxon>Pseudomonadota</taxon>
        <taxon>Betaproteobacteria</taxon>
        <taxon>Burkholderiales</taxon>
        <taxon>Sphaerotilaceae</taxon>
        <taxon>Ideonella</taxon>
    </lineage>
</organism>
<keyword evidence="10" id="KW-1185">Reference proteome</keyword>
<dbReference type="Proteomes" id="UP000678374">
    <property type="component" value="Unassembled WGS sequence"/>
</dbReference>
<dbReference type="InterPro" id="IPR011006">
    <property type="entry name" value="CheY-like_superfamily"/>
</dbReference>
<dbReference type="PROSITE" id="PS50110">
    <property type="entry name" value="RESPONSE_REGULATORY"/>
    <property type="match status" value="1"/>
</dbReference>
<feature type="transmembrane region" description="Helical" evidence="6">
    <location>
        <begin position="23"/>
        <end position="40"/>
    </location>
</feature>
<keyword evidence="3 5" id="KW-0597">Phosphoprotein</keyword>
<sequence>MLWLAVAVLLAPAWTLAPFWPALPVAAVALFSGLWRLWFMHRLNQQPPADAVALRSAERQVQANAVLSGLMWSAATVWLLPQLTPHQATLHMGILLGATCVASFYMSLIGRSFEWIAVPAAASLIGVALWTRPEQLFEVVVGTAVLFAALMRGAMHFRRTTLQALRQSLETAAVNEQLQAANRQLERDAAARARFLETMTHEIRRPMSGTIGALDLLAREPLTPRQARIVDAARRSSSGLMQSLAEVLEFNALDTAGTTLWPKPLALGEWASSVLAGHNDAAAAKGLRLTLTLAPTLPAAVLADRARLTQLVDALLSNAVRFTDRGQASLSLDGSAEQGLVIEVSDSGQGLSTVDAAMVFEPFFQVDHGPQRAATGAGLGLTIAQRLARQMGGDIQVDSVLGRGSRFTVRLPLRATQAPAVRPEPLGVASDQTLQGTVLVVDDDAQNRLVAVEMLSRRGLEVLEAVDGLQALDLLHKGGIGLVLMDGQMPALDGYEATRRWREREERLGTPRVPIIGISANNPVEHELLSRHAGMDDHLEKPFGMDELLRRIAPWLPGGPAPAI</sequence>
<dbReference type="InterPro" id="IPR036890">
    <property type="entry name" value="HATPase_C_sf"/>
</dbReference>
<dbReference type="SMART" id="SM00387">
    <property type="entry name" value="HATPase_c"/>
    <property type="match status" value="1"/>
</dbReference>
<keyword evidence="6" id="KW-1133">Transmembrane helix</keyword>
<protein>
    <recommendedName>
        <fullName evidence="2">histidine kinase</fullName>
        <ecNumber evidence="2">2.7.13.3</ecNumber>
    </recommendedName>
</protein>